<dbReference type="InterPro" id="IPR001129">
    <property type="entry name" value="Membr-assoc_MAPEG"/>
</dbReference>
<feature type="transmembrane region" description="Helical" evidence="5">
    <location>
        <begin position="70"/>
        <end position="97"/>
    </location>
</feature>
<evidence type="ECO:0000256" key="1">
    <source>
        <dbReference type="ARBA" id="ARBA00004370"/>
    </source>
</evidence>
<feature type="transmembrane region" description="Helical" evidence="5">
    <location>
        <begin position="6"/>
        <end position="26"/>
    </location>
</feature>
<gene>
    <name evidence="6" type="ORF">QU481_22470</name>
</gene>
<protein>
    <submittedName>
        <fullName evidence="6">MAPEG family protein</fullName>
    </submittedName>
</protein>
<evidence type="ECO:0000256" key="2">
    <source>
        <dbReference type="ARBA" id="ARBA00022692"/>
    </source>
</evidence>
<dbReference type="Gene3D" id="1.20.120.550">
    <property type="entry name" value="Membrane associated eicosanoid/glutathione metabolism-like domain"/>
    <property type="match status" value="1"/>
</dbReference>
<evidence type="ECO:0000313" key="7">
    <source>
        <dbReference type="Proteomes" id="UP001168540"/>
    </source>
</evidence>
<keyword evidence="4 5" id="KW-0472">Membrane</keyword>
<keyword evidence="7" id="KW-1185">Reference proteome</keyword>
<accession>A0ABT7XV33</accession>
<evidence type="ECO:0000256" key="3">
    <source>
        <dbReference type="ARBA" id="ARBA00022989"/>
    </source>
</evidence>
<keyword evidence="2 5" id="KW-0812">Transmembrane</keyword>
<dbReference type="SUPFAM" id="SSF161084">
    <property type="entry name" value="MAPEG domain-like"/>
    <property type="match status" value="1"/>
</dbReference>
<sequence length="139" mass="15867">MEHALLYPVLSLMLLTLLVWVYMYALRLRYLVTKRIPSQQIATPERINAMLPEHINRPSNNLKNLFELPVIFYATCSLLLALHHADAVFVQLAWAYVALRALHSAIQCTINHVPLRFTAYLASSIVLWAMVIRLALSAI</sequence>
<dbReference type="InterPro" id="IPR023352">
    <property type="entry name" value="MAPEG-like_dom_sf"/>
</dbReference>
<keyword evidence="3 5" id="KW-1133">Transmembrane helix</keyword>
<evidence type="ECO:0000313" key="6">
    <source>
        <dbReference type="EMBL" id="MDN0077590.1"/>
    </source>
</evidence>
<dbReference type="RefSeq" id="WP_289832218.1">
    <property type="nucleotide sequence ID" value="NZ_JAUEDK010000076.1"/>
</dbReference>
<organism evidence="6 7">
    <name type="scientific">Crenobacter oryzisoli</name>
    <dbReference type="NCBI Taxonomy" id="3056844"/>
    <lineage>
        <taxon>Bacteria</taxon>
        <taxon>Pseudomonadati</taxon>
        <taxon>Pseudomonadota</taxon>
        <taxon>Betaproteobacteria</taxon>
        <taxon>Neisseriales</taxon>
        <taxon>Neisseriaceae</taxon>
        <taxon>Crenobacter</taxon>
    </lineage>
</organism>
<reference evidence="6" key="1">
    <citation type="submission" date="2023-06" db="EMBL/GenBank/DDBJ databases">
        <authorList>
            <person name="Zhang S."/>
        </authorList>
    </citation>
    <scope>NUCLEOTIDE SEQUENCE</scope>
    <source>
        <strain evidence="6">SG2303</strain>
    </source>
</reference>
<comment type="caution">
    <text evidence="6">The sequence shown here is derived from an EMBL/GenBank/DDBJ whole genome shotgun (WGS) entry which is preliminary data.</text>
</comment>
<proteinExistence type="predicted"/>
<evidence type="ECO:0000256" key="4">
    <source>
        <dbReference type="ARBA" id="ARBA00023136"/>
    </source>
</evidence>
<name>A0ABT7XV33_9NEIS</name>
<feature type="transmembrane region" description="Helical" evidence="5">
    <location>
        <begin position="117"/>
        <end position="136"/>
    </location>
</feature>
<dbReference type="EMBL" id="JAUEDK010000076">
    <property type="protein sequence ID" value="MDN0077590.1"/>
    <property type="molecule type" value="Genomic_DNA"/>
</dbReference>
<dbReference type="Pfam" id="PF01124">
    <property type="entry name" value="MAPEG"/>
    <property type="match status" value="1"/>
</dbReference>
<dbReference type="Proteomes" id="UP001168540">
    <property type="component" value="Unassembled WGS sequence"/>
</dbReference>
<comment type="subcellular location">
    <subcellularLocation>
        <location evidence="1">Membrane</location>
    </subcellularLocation>
</comment>
<evidence type="ECO:0000256" key="5">
    <source>
        <dbReference type="SAM" id="Phobius"/>
    </source>
</evidence>